<accession>A0A839XUF2</accession>
<evidence type="ECO:0008006" key="3">
    <source>
        <dbReference type="Google" id="ProtNLM"/>
    </source>
</evidence>
<gene>
    <name evidence="1" type="ORF">FB384_005329</name>
</gene>
<keyword evidence="2" id="KW-1185">Reference proteome</keyword>
<dbReference type="AlphaFoldDB" id="A0A839XUF2"/>
<dbReference type="Proteomes" id="UP000564573">
    <property type="component" value="Unassembled WGS sequence"/>
</dbReference>
<evidence type="ECO:0000313" key="1">
    <source>
        <dbReference type="EMBL" id="MBB3666367.1"/>
    </source>
</evidence>
<evidence type="ECO:0000313" key="2">
    <source>
        <dbReference type="Proteomes" id="UP000564573"/>
    </source>
</evidence>
<comment type="caution">
    <text evidence="1">The sequence shown here is derived from an EMBL/GenBank/DDBJ whole genome shotgun (WGS) entry which is preliminary data.</text>
</comment>
<proteinExistence type="predicted"/>
<organism evidence="1 2">
    <name type="scientific">Prauserella sediminis</name>
    <dbReference type="NCBI Taxonomy" id="577680"/>
    <lineage>
        <taxon>Bacteria</taxon>
        <taxon>Bacillati</taxon>
        <taxon>Actinomycetota</taxon>
        <taxon>Actinomycetes</taxon>
        <taxon>Pseudonocardiales</taxon>
        <taxon>Pseudonocardiaceae</taxon>
        <taxon>Prauserella</taxon>
        <taxon>Prauserella salsuginis group</taxon>
    </lineage>
</organism>
<sequence length="60" mass="6193">DGGLIERAERLIIALVGTGLQGFGVPVAVEVSQWLLAVLSVITLVQRIVGVARSAAEGHS</sequence>
<dbReference type="Gene3D" id="1.20.120.1760">
    <property type="match status" value="1"/>
</dbReference>
<reference evidence="1 2" key="1">
    <citation type="submission" date="2020-08" db="EMBL/GenBank/DDBJ databases">
        <title>Sequencing the genomes of 1000 actinobacteria strains.</title>
        <authorList>
            <person name="Klenk H.-P."/>
        </authorList>
    </citation>
    <scope>NUCLEOTIDE SEQUENCE [LARGE SCALE GENOMIC DNA]</scope>
    <source>
        <strain evidence="1 2">DSM 45267</strain>
    </source>
</reference>
<dbReference type="EMBL" id="JACIBS010000019">
    <property type="protein sequence ID" value="MBB3666367.1"/>
    <property type="molecule type" value="Genomic_DNA"/>
</dbReference>
<protein>
    <recommendedName>
        <fullName evidence="3">CDP-alcohol phosphatidyltransferase family protein</fullName>
    </recommendedName>
</protein>
<feature type="non-terminal residue" evidence="1">
    <location>
        <position position="1"/>
    </location>
</feature>
<name>A0A839XUF2_9PSEU</name>
<dbReference type="InterPro" id="IPR043130">
    <property type="entry name" value="CDP-OH_PTrfase_TM_dom"/>
</dbReference>